<comment type="caution">
    <text evidence="1">The sequence shown here is derived from an EMBL/GenBank/DDBJ whole genome shotgun (WGS) entry which is preliminary data.</text>
</comment>
<evidence type="ECO:0000313" key="1">
    <source>
        <dbReference type="EMBL" id="KAI5660161.1"/>
    </source>
</evidence>
<evidence type="ECO:0000313" key="2">
    <source>
        <dbReference type="Proteomes" id="UP001060085"/>
    </source>
</evidence>
<protein>
    <submittedName>
        <fullName evidence="1">Uncharacterized protein</fullName>
    </submittedName>
</protein>
<accession>A0ACC0AHE3</accession>
<organism evidence="1 2">
    <name type="scientific">Catharanthus roseus</name>
    <name type="common">Madagascar periwinkle</name>
    <name type="synonym">Vinca rosea</name>
    <dbReference type="NCBI Taxonomy" id="4058"/>
    <lineage>
        <taxon>Eukaryota</taxon>
        <taxon>Viridiplantae</taxon>
        <taxon>Streptophyta</taxon>
        <taxon>Embryophyta</taxon>
        <taxon>Tracheophyta</taxon>
        <taxon>Spermatophyta</taxon>
        <taxon>Magnoliopsida</taxon>
        <taxon>eudicotyledons</taxon>
        <taxon>Gunneridae</taxon>
        <taxon>Pentapetalae</taxon>
        <taxon>asterids</taxon>
        <taxon>lamiids</taxon>
        <taxon>Gentianales</taxon>
        <taxon>Apocynaceae</taxon>
        <taxon>Rauvolfioideae</taxon>
        <taxon>Vinceae</taxon>
        <taxon>Catharanthinae</taxon>
        <taxon>Catharanthus</taxon>
    </lineage>
</organism>
<sequence>MLGATALRDSLCSTHWYSHVEYGVSSSDPYVPRAADRADEIGDDDGEGGDDDKDEGDDAGDEKQPVPVAPASGSDGRPRHGKGKWLTDSFMSDRGSLKCRSRYMVLTGWELTDAQAWIYLYFPMFAPLTQEIQACWVSTWHGFVVYFDFVELYMPDRILRQFGFRQCIPAHPIQPPEARRPPNNRMYVLRNTFVEALWLEAPSYLLTESWTSVPVIPMSSCTDDYMRWYLSRSHPRIQKPGNIPSGFHVPVAPAMPPQALLDLIACEATREDLEDLIIITIINTCMKCSCSSMNSMNIVPTIPSILETRGRTVVDPNRARKITYIHPIVSRRRTFFLIRLPYQLSDMFY</sequence>
<keyword evidence="2" id="KW-1185">Reference proteome</keyword>
<dbReference type="EMBL" id="CM044706">
    <property type="protein sequence ID" value="KAI5660161.1"/>
    <property type="molecule type" value="Genomic_DNA"/>
</dbReference>
<name>A0ACC0AHE3_CATRO</name>
<proteinExistence type="predicted"/>
<dbReference type="Proteomes" id="UP001060085">
    <property type="component" value="Linkage Group LG06"/>
</dbReference>
<reference evidence="2" key="1">
    <citation type="journal article" date="2023" name="Nat. Plants">
        <title>Single-cell RNA sequencing provides a high-resolution roadmap for understanding the multicellular compartmentation of specialized metabolism.</title>
        <authorList>
            <person name="Sun S."/>
            <person name="Shen X."/>
            <person name="Li Y."/>
            <person name="Li Y."/>
            <person name="Wang S."/>
            <person name="Li R."/>
            <person name="Zhang H."/>
            <person name="Shen G."/>
            <person name="Guo B."/>
            <person name="Wei J."/>
            <person name="Xu J."/>
            <person name="St-Pierre B."/>
            <person name="Chen S."/>
            <person name="Sun C."/>
        </authorList>
    </citation>
    <scope>NUCLEOTIDE SEQUENCE [LARGE SCALE GENOMIC DNA]</scope>
</reference>
<gene>
    <name evidence="1" type="ORF">M9H77_28954</name>
</gene>